<evidence type="ECO:0000256" key="1">
    <source>
        <dbReference type="SAM" id="MobiDB-lite"/>
    </source>
</evidence>
<evidence type="ECO:0008006" key="4">
    <source>
        <dbReference type="Google" id="ProtNLM"/>
    </source>
</evidence>
<dbReference type="EMBL" id="JAGKQQ010000001">
    <property type="protein sequence ID" value="MBP3958010.1"/>
    <property type="molecule type" value="Genomic_DNA"/>
</dbReference>
<organism evidence="2 3">
    <name type="scientific">Gemmata palustris</name>
    <dbReference type="NCBI Taxonomy" id="2822762"/>
    <lineage>
        <taxon>Bacteria</taxon>
        <taxon>Pseudomonadati</taxon>
        <taxon>Planctomycetota</taxon>
        <taxon>Planctomycetia</taxon>
        <taxon>Gemmatales</taxon>
        <taxon>Gemmataceae</taxon>
        <taxon>Gemmata</taxon>
    </lineage>
</organism>
<evidence type="ECO:0000313" key="3">
    <source>
        <dbReference type="Proteomes" id="UP000676565"/>
    </source>
</evidence>
<gene>
    <name evidence="2" type="ORF">J8F10_22370</name>
</gene>
<dbReference type="RefSeq" id="WP_210657603.1">
    <property type="nucleotide sequence ID" value="NZ_JAGKQQ010000001.1"/>
</dbReference>
<feature type="compositionally biased region" description="Low complexity" evidence="1">
    <location>
        <begin position="389"/>
        <end position="399"/>
    </location>
</feature>
<feature type="compositionally biased region" description="Low complexity" evidence="1">
    <location>
        <begin position="23"/>
        <end position="35"/>
    </location>
</feature>
<evidence type="ECO:0000313" key="2">
    <source>
        <dbReference type="EMBL" id="MBP3958010.1"/>
    </source>
</evidence>
<keyword evidence="3" id="KW-1185">Reference proteome</keyword>
<feature type="compositionally biased region" description="Pro residues" evidence="1">
    <location>
        <begin position="417"/>
        <end position="427"/>
    </location>
</feature>
<accession>A0ABS5BXN6</accession>
<proteinExistence type="predicted"/>
<feature type="compositionally biased region" description="Low complexity" evidence="1">
    <location>
        <begin position="407"/>
        <end position="416"/>
    </location>
</feature>
<comment type="caution">
    <text evidence="2">The sequence shown here is derived from an EMBL/GenBank/DDBJ whole genome shotgun (WGS) entry which is preliminary data.</text>
</comment>
<feature type="region of interest" description="Disordered" evidence="1">
    <location>
        <begin position="22"/>
        <end position="41"/>
    </location>
</feature>
<feature type="compositionally biased region" description="Pro residues" evidence="1">
    <location>
        <begin position="348"/>
        <end position="374"/>
    </location>
</feature>
<sequence length="427" mass="43252">MKRTATTLVLLAGFGGGCVSPEAQTQQQQMQPAPQRTGGFGTVTRGKEVGGVMGPSGEPVMAVRGSTPWGGPSGVKQAGGPTALVGDTGMIRPVSGFNPTRVTSNEGCTNCSVPGVGGSVIRDAGSSYGPPPGYGAAGPYGPQDSLRHGIVPVPTMGPPGAVAAFGAIGAGGGGMMGRPGLPNGRSSINFTGPAGMKVTWQLPDGTFNDEASALTAPKDYNFLQGSVYRLRLTSILPDHPGKSFYPTLEVAPANPKTLVFLSHSNVPLTFTADDFAQAKAGNLVVKVVYLPDPINQDFSTVLGAEEVVSTRLEPGADPVAEAQRRGAILAIIRMGNIDLENRVSPAMTAPPPGLMLPPGGPVPTPPPGAMPPKPKSSVELPLNPPGTASVRPLVSLPALPSVPPAELPLVPSGPVAPVGPGPKPPTK</sequence>
<protein>
    <recommendedName>
        <fullName evidence="4">DUF4397 domain-containing protein</fullName>
    </recommendedName>
</protein>
<name>A0ABS5BXN6_9BACT</name>
<dbReference type="PROSITE" id="PS51257">
    <property type="entry name" value="PROKAR_LIPOPROTEIN"/>
    <property type="match status" value="1"/>
</dbReference>
<feature type="region of interest" description="Disordered" evidence="1">
    <location>
        <begin position="343"/>
        <end position="427"/>
    </location>
</feature>
<reference evidence="2 3" key="1">
    <citation type="submission" date="2021-04" db="EMBL/GenBank/DDBJ databases">
        <authorList>
            <person name="Ivanova A."/>
        </authorList>
    </citation>
    <scope>NUCLEOTIDE SEQUENCE [LARGE SCALE GENOMIC DNA]</scope>
    <source>
        <strain evidence="2 3">G18</strain>
    </source>
</reference>
<dbReference type="Proteomes" id="UP000676565">
    <property type="component" value="Unassembled WGS sequence"/>
</dbReference>